<protein>
    <recommendedName>
        <fullName evidence="2">Glutaredoxin domain-containing protein</fullName>
    </recommendedName>
</protein>
<comment type="caution">
    <text evidence="3">The sequence shown here is derived from an EMBL/GenBank/DDBJ whole genome shotgun (WGS) entry which is preliminary data.</text>
</comment>
<dbReference type="Pfam" id="PF00462">
    <property type="entry name" value="Glutaredoxin"/>
    <property type="match status" value="1"/>
</dbReference>
<name>A0ABR2GC35_9ROSI</name>
<keyword evidence="4" id="KW-1185">Reference proteome</keyword>
<organism evidence="3 4">
    <name type="scientific">Hibiscus sabdariffa</name>
    <name type="common">roselle</name>
    <dbReference type="NCBI Taxonomy" id="183260"/>
    <lineage>
        <taxon>Eukaryota</taxon>
        <taxon>Viridiplantae</taxon>
        <taxon>Streptophyta</taxon>
        <taxon>Embryophyta</taxon>
        <taxon>Tracheophyta</taxon>
        <taxon>Spermatophyta</taxon>
        <taxon>Magnoliopsida</taxon>
        <taxon>eudicotyledons</taxon>
        <taxon>Gunneridae</taxon>
        <taxon>Pentapetalae</taxon>
        <taxon>rosids</taxon>
        <taxon>malvids</taxon>
        <taxon>Malvales</taxon>
        <taxon>Malvaceae</taxon>
        <taxon>Malvoideae</taxon>
        <taxon>Hibiscus</taxon>
    </lineage>
</organism>
<dbReference type="PANTHER" id="PTHR45669:SF12">
    <property type="entry name" value="EMB|CAB85507.1"/>
    <property type="match status" value="1"/>
</dbReference>
<evidence type="ECO:0000313" key="4">
    <source>
        <dbReference type="Proteomes" id="UP001472677"/>
    </source>
</evidence>
<dbReference type="PANTHER" id="PTHR45669">
    <property type="entry name" value="GLUTAREDOXIN DOMAIN-CONTAINING CYSTEINE-RICH PROTEIN CG12206-RELATED"/>
    <property type="match status" value="1"/>
</dbReference>
<feature type="compositionally biased region" description="Basic and acidic residues" evidence="1">
    <location>
        <begin position="31"/>
        <end position="55"/>
    </location>
</feature>
<feature type="compositionally biased region" description="Basic and acidic residues" evidence="1">
    <location>
        <begin position="491"/>
        <end position="500"/>
    </location>
</feature>
<evidence type="ECO:0000313" key="3">
    <source>
        <dbReference type="EMBL" id="KAK8600487.1"/>
    </source>
</evidence>
<feature type="region of interest" description="Disordered" evidence="1">
    <location>
        <begin position="31"/>
        <end position="63"/>
    </location>
</feature>
<dbReference type="Proteomes" id="UP001472677">
    <property type="component" value="Unassembled WGS sequence"/>
</dbReference>
<sequence>MKREILLNNGSDHVVSLKSSTYGVLKLDNDELQHQREEDGVPETKRVGRSPPREEPEPEPEPEVINAWELMEDLDEDRFVKRSPKSRVFVREKGVRSPLKFLNQIGSPLKVNKYGGKENKGSPKLKPKPKLGVNNPIPMDSSCKAALKLSYPVKSTRNEGLEGGDLGFSSRRVFSPLFDPELVAMYEKELSEEEEQIKMIISPEPQTRKSNKSQDSEAFLQDFEPKCPAGGENAVVVYTTTLGGIRKTFEECNRVRSIIKAYHIQISERDVSMDSGFKEELRKLTGTKEVRVPLVFVKGRLIGGVEEIVRLEEEGKLEMLFEGIPVAVPGCKGCGGVRFVMCNQCNGSCKVLGTGPVTVPSGFGDAVPLRAAPIIAPRSPVHAAHLPGHAKAAPATTEEIAADAGINGADAAGLHGLSEVFVVDVSGNIHVSENALLGDEASVFAASVSHAVAAPVTLAPSFDAIEEWLADNGESEVPGEEAPPIQLPAKRSSDGSDPSRVKRAKSVVSTLALKDTRNAKAGMSSSKNSLAVVDKQPRRGK</sequence>
<feature type="region of interest" description="Disordered" evidence="1">
    <location>
        <begin position="112"/>
        <end position="137"/>
    </location>
</feature>
<gene>
    <name evidence="3" type="ORF">V6N12_050340</name>
</gene>
<dbReference type="PROSITE" id="PS51354">
    <property type="entry name" value="GLUTAREDOXIN_2"/>
    <property type="match status" value="1"/>
</dbReference>
<feature type="region of interest" description="Disordered" evidence="1">
    <location>
        <begin position="473"/>
        <end position="541"/>
    </location>
</feature>
<feature type="domain" description="Glutaredoxin" evidence="2">
    <location>
        <begin position="235"/>
        <end position="302"/>
    </location>
</feature>
<dbReference type="Gene3D" id="3.40.30.10">
    <property type="entry name" value="Glutaredoxin"/>
    <property type="match status" value="1"/>
</dbReference>
<proteinExistence type="predicted"/>
<dbReference type="InterPro" id="IPR036249">
    <property type="entry name" value="Thioredoxin-like_sf"/>
</dbReference>
<dbReference type="Pfam" id="PF23733">
    <property type="entry name" value="GRXCR1-2_C"/>
    <property type="match status" value="1"/>
</dbReference>
<dbReference type="SUPFAM" id="SSF52833">
    <property type="entry name" value="Thioredoxin-like"/>
    <property type="match status" value="1"/>
</dbReference>
<accession>A0ABR2GC35</accession>
<dbReference type="EMBL" id="JBBPBM010000001">
    <property type="protein sequence ID" value="KAK8600487.1"/>
    <property type="molecule type" value="Genomic_DNA"/>
</dbReference>
<evidence type="ECO:0000259" key="2">
    <source>
        <dbReference type="Pfam" id="PF00462"/>
    </source>
</evidence>
<evidence type="ECO:0000256" key="1">
    <source>
        <dbReference type="SAM" id="MobiDB-lite"/>
    </source>
</evidence>
<dbReference type="CDD" id="cd03031">
    <property type="entry name" value="GRX_GRX_like"/>
    <property type="match status" value="1"/>
</dbReference>
<reference evidence="3 4" key="1">
    <citation type="journal article" date="2024" name="G3 (Bethesda)">
        <title>Genome assembly of Hibiscus sabdariffa L. provides insights into metabolisms of medicinal natural products.</title>
        <authorList>
            <person name="Kim T."/>
        </authorList>
    </citation>
    <scope>NUCLEOTIDE SEQUENCE [LARGE SCALE GENOMIC DNA]</scope>
    <source>
        <strain evidence="3">TK-2024</strain>
        <tissue evidence="3">Old leaves</tissue>
    </source>
</reference>
<dbReference type="InterPro" id="IPR002109">
    <property type="entry name" value="Glutaredoxin"/>
</dbReference>